<proteinExistence type="predicted"/>
<dbReference type="Proteomes" id="UP000697998">
    <property type="component" value="Unassembled WGS sequence"/>
</dbReference>
<dbReference type="AlphaFoldDB" id="A0A935Q5N4"/>
<dbReference type="EMBL" id="JADJMH010000038">
    <property type="protein sequence ID" value="MBK7677610.1"/>
    <property type="molecule type" value="Genomic_DNA"/>
</dbReference>
<evidence type="ECO:0000313" key="1">
    <source>
        <dbReference type="EMBL" id="MBK7677610.1"/>
    </source>
</evidence>
<sequence>MRFHHSQALRDKADAVLAALEVTPDDTRHGAAVADLVADLTEAGMDYYFLKALRRAQVGMIAEQSARLAMAGAVKLVSTVSRKYIVRMDQAQLLQVAAHMRDLSR</sequence>
<evidence type="ECO:0000313" key="2">
    <source>
        <dbReference type="Proteomes" id="UP000697998"/>
    </source>
</evidence>
<gene>
    <name evidence="1" type="ORF">IPJ27_24280</name>
</gene>
<reference evidence="1 2" key="1">
    <citation type="submission" date="2020-10" db="EMBL/GenBank/DDBJ databases">
        <title>Connecting structure to function with the recovery of over 1000 high-quality activated sludge metagenome-assembled genomes encoding full-length rRNA genes using long-read sequencing.</title>
        <authorList>
            <person name="Singleton C.M."/>
            <person name="Petriglieri F."/>
            <person name="Kristensen J.M."/>
            <person name="Kirkegaard R.H."/>
            <person name="Michaelsen T.Y."/>
            <person name="Andersen M.H."/>
            <person name="Karst S.M."/>
            <person name="Dueholm M.S."/>
            <person name="Nielsen P.H."/>
            <person name="Albertsen M."/>
        </authorList>
    </citation>
    <scope>NUCLEOTIDE SEQUENCE [LARGE SCALE GENOMIC DNA]</scope>
    <source>
        <strain evidence="1">EsbW_18-Q3-R4-48_BATAC.285</strain>
    </source>
</reference>
<protein>
    <submittedName>
        <fullName evidence="1">Uncharacterized protein</fullName>
    </submittedName>
</protein>
<comment type="caution">
    <text evidence="1">The sequence shown here is derived from an EMBL/GenBank/DDBJ whole genome shotgun (WGS) entry which is preliminary data.</text>
</comment>
<accession>A0A935Q5N4</accession>
<name>A0A935Q5N4_9PROT</name>
<organism evidence="1 2">
    <name type="scientific">Candidatus Accumulibacter proximus</name>
    <dbReference type="NCBI Taxonomy" id="2954385"/>
    <lineage>
        <taxon>Bacteria</taxon>
        <taxon>Pseudomonadati</taxon>
        <taxon>Pseudomonadota</taxon>
        <taxon>Betaproteobacteria</taxon>
        <taxon>Candidatus Accumulibacter</taxon>
    </lineage>
</organism>